<dbReference type="InterPro" id="IPR026055">
    <property type="entry name" value="FAR"/>
</dbReference>
<dbReference type="GO" id="GO:0035336">
    <property type="term" value="P:long-chain fatty-acyl-CoA metabolic process"/>
    <property type="evidence" value="ECO:0007669"/>
    <property type="project" value="TreeGrafter"/>
</dbReference>
<evidence type="ECO:0000313" key="4">
    <source>
        <dbReference type="Proteomes" id="UP000243975"/>
    </source>
</evidence>
<protein>
    <recommendedName>
        <fullName evidence="1">Fatty acyl-CoA reductase</fullName>
        <ecNumber evidence="1">1.2.1.84</ecNumber>
    </recommendedName>
</protein>
<dbReference type="OMA" id="REHLWET"/>
<comment type="caution">
    <text evidence="3">The sequence shown here is derived from an EMBL/GenBank/DDBJ whole genome shotgun (WGS) entry which is preliminary data.</text>
</comment>
<dbReference type="STRING" id="59895.A0A118K2E5"/>
<evidence type="ECO:0000313" key="3">
    <source>
        <dbReference type="EMBL" id="KVI04245.1"/>
    </source>
</evidence>
<dbReference type="Gramene" id="KVI04245">
    <property type="protein sequence ID" value="KVI04245"/>
    <property type="gene ID" value="Ccrd_017444"/>
</dbReference>
<dbReference type="AlphaFoldDB" id="A0A118K2E5"/>
<gene>
    <name evidence="3" type="ORF">Ccrd_017444</name>
</gene>
<evidence type="ECO:0000256" key="1">
    <source>
        <dbReference type="RuleBase" id="RU363097"/>
    </source>
</evidence>
<dbReference type="EMBL" id="LEKV01002289">
    <property type="protein sequence ID" value="KVI04245.1"/>
    <property type="molecule type" value="Genomic_DNA"/>
</dbReference>
<keyword evidence="1" id="KW-0443">Lipid metabolism</keyword>
<keyword evidence="1" id="KW-0444">Lipid biosynthesis</keyword>
<feature type="domain" description="Thioester reductase (TE)" evidence="2">
    <location>
        <begin position="42"/>
        <end position="169"/>
    </location>
</feature>
<dbReference type="InterPro" id="IPR013120">
    <property type="entry name" value="FAR_NAD-bd"/>
</dbReference>
<comment type="similarity">
    <text evidence="1">Belongs to the fatty acyl-CoA reductase family.</text>
</comment>
<keyword evidence="1" id="KW-0521">NADP</keyword>
<accession>A0A118K2E5</accession>
<dbReference type="GO" id="GO:0102965">
    <property type="term" value="F:alcohol-forming long-chain fatty acyl-CoA reductase activity"/>
    <property type="evidence" value="ECO:0007669"/>
    <property type="project" value="UniProtKB-EC"/>
</dbReference>
<keyword evidence="1" id="KW-0560">Oxidoreductase</keyword>
<sequence>MNTEKLRRAVRESGEEDNMFYFDPRIIDWDEYFQHIHLPAIQPNIKKLFLLVRASDPNMALHRLQSEVINKDLFRVIKEKYGKNMHTFISQKIKVVAGDVSLENFGVMDFDLLNEMRRQVDVIVNSAATTKFDERYDLALAINTLGSKHVSDFVNECFNMKLLLHVSTGLNL</sequence>
<comment type="function">
    <text evidence="1">Catalyzes the reduction of fatty acyl-CoA to fatty alcohols.</text>
</comment>
<dbReference type="InterPro" id="IPR036291">
    <property type="entry name" value="NAD(P)-bd_dom_sf"/>
</dbReference>
<dbReference type="GO" id="GO:0010345">
    <property type="term" value="P:suberin biosynthetic process"/>
    <property type="evidence" value="ECO:0007669"/>
    <property type="project" value="TreeGrafter"/>
</dbReference>
<dbReference type="Pfam" id="PF07993">
    <property type="entry name" value="NAD_binding_4"/>
    <property type="match status" value="1"/>
</dbReference>
<organism evidence="3 4">
    <name type="scientific">Cynara cardunculus var. scolymus</name>
    <name type="common">Globe artichoke</name>
    <name type="synonym">Cynara scolymus</name>
    <dbReference type="NCBI Taxonomy" id="59895"/>
    <lineage>
        <taxon>Eukaryota</taxon>
        <taxon>Viridiplantae</taxon>
        <taxon>Streptophyta</taxon>
        <taxon>Embryophyta</taxon>
        <taxon>Tracheophyta</taxon>
        <taxon>Spermatophyta</taxon>
        <taxon>Magnoliopsida</taxon>
        <taxon>eudicotyledons</taxon>
        <taxon>Gunneridae</taxon>
        <taxon>Pentapetalae</taxon>
        <taxon>asterids</taxon>
        <taxon>campanulids</taxon>
        <taxon>Asterales</taxon>
        <taxon>Asteraceae</taxon>
        <taxon>Carduoideae</taxon>
        <taxon>Cardueae</taxon>
        <taxon>Carduinae</taxon>
        <taxon>Cynara</taxon>
    </lineage>
</organism>
<reference evidence="3 4" key="1">
    <citation type="journal article" date="2016" name="Sci. Rep.">
        <title>The genome sequence of the outbreeding globe artichoke constructed de novo incorporating a phase-aware low-pass sequencing strategy of F1 progeny.</title>
        <authorList>
            <person name="Scaglione D."/>
            <person name="Reyes-Chin-Wo S."/>
            <person name="Acquadro A."/>
            <person name="Froenicke L."/>
            <person name="Portis E."/>
            <person name="Beitel C."/>
            <person name="Tirone M."/>
            <person name="Mauro R."/>
            <person name="Lo Monaco A."/>
            <person name="Mauromicale G."/>
            <person name="Faccioli P."/>
            <person name="Cattivelli L."/>
            <person name="Rieseberg L."/>
            <person name="Michelmore R."/>
            <person name="Lanteri S."/>
        </authorList>
    </citation>
    <scope>NUCLEOTIDE SEQUENCE [LARGE SCALE GENOMIC DNA]</scope>
    <source>
        <tissue evidence="3">Leaf</tissue>
    </source>
</reference>
<keyword evidence="4" id="KW-1185">Reference proteome</keyword>
<dbReference type="PANTHER" id="PTHR11011:SF105">
    <property type="entry name" value="FATTY ACYL-COA REDUCTASE"/>
    <property type="match status" value="1"/>
</dbReference>
<evidence type="ECO:0000259" key="2">
    <source>
        <dbReference type="Pfam" id="PF07993"/>
    </source>
</evidence>
<name>A0A118K2E5_CYNCS</name>
<dbReference type="GO" id="GO:0080019">
    <property type="term" value="F:alcohol-forming very long-chain fatty acyl-CoA reductase activity"/>
    <property type="evidence" value="ECO:0007669"/>
    <property type="project" value="InterPro"/>
</dbReference>
<dbReference type="Gene3D" id="3.40.50.720">
    <property type="entry name" value="NAD(P)-binding Rossmann-like Domain"/>
    <property type="match status" value="1"/>
</dbReference>
<dbReference type="SUPFAM" id="SSF51735">
    <property type="entry name" value="NAD(P)-binding Rossmann-fold domains"/>
    <property type="match status" value="1"/>
</dbReference>
<dbReference type="PANTHER" id="PTHR11011">
    <property type="entry name" value="MALE STERILITY PROTEIN 2-RELATED"/>
    <property type="match status" value="1"/>
</dbReference>
<comment type="catalytic activity">
    <reaction evidence="1">
        <text>a long-chain fatty acyl-CoA + 2 NADPH + 2 H(+) = a long-chain primary fatty alcohol + 2 NADP(+) + CoA</text>
        <dbReference type="Rhea" id="RHEA:52716"/>
        <dbReference type="ChEBI" id="CHEBI:15378"/>
        <dbReference type="ChEBI" id="CHEBI:57287"/>
        <dbReference type="ChEBI" id="CHEBI:57783"/>
        <dbReference type="ChEBI" id="CHEBI:58349"/>
        <dbReference type="ChEBI" id="CHEBI:77396"/>
        <dbReference type="ChEBI" id="CHEBI:83139"/>
        <dbReference type="EC" id="1.2.1.84"/>
    </reaction>
</comment>
<dbReference type="EC" id="1.2.1.84" evidence="1"/>
<proteinExistence type="inferred from homology"/>
<dbReference type="Proteomes" id="UP000243975">
    <property type="component" value="Unassembled WGS sequence"/>
</dbReference>